<sequence length="143" mass="16079">MKTPSNLYHITKSHSPPPFSLCCQKCRKCVVGMMAGIRNGNVSIRNGNVGIRNGDVGIRNEDVSTWNDGVGIWYESWYGMFVHPSFPPMHADAAAAGVLQTIYYVLHSTPPPLQPNISFQQAQIFTVYIWAWLFGCCWWDVIV</sequence>
<reference evidence="1 2" key="1">
    <citation type="journal article" date="2018" name="Nat. Ecol. Evol.">
        <title>Pezizomycetes genomes reveal the molecular basis of ectomycorrhizal truffle lifestyle.</title>
        <authorList>
            <person name="Murat C."/>
            <person name="Payen T."/>
            <person name="Noel B."/>
            <person name="Kuo A."/>
            <person name="Morin E."/>
            <person name="Chen J."/>
            <person name="Kohler A."/>
            <person name="Krizsan K."/>
            <person name="Balestrini R."/>
            <person name="Da Silva C."/>
            <person name="Montanini B."/>
            <person name="Hainaut M."/>
            <person name="Levati E."/>
            <person name="Barry K.W."/>
            <person name="Belfiori B."/>
            <person name="Cichocki N."/>
            <person name="Clum A."/>
            <person name="Dockter R.B."/>
            <person name="Fauchery L."/>
            <person name="Guy J."/>
            <person name="Iotti M."/>
            <person name="Le Tacon F."/>
            <person name="Lindquist E.A."/>
            <person name="Lipzen A."/>
            <person name="Malagnac F."/>
            <person name="Mello A."/>
            <person name="Molinier V."/>
            <person name="Miyauchi S."/>
            <person name="Poulain J."/>
            <person name="Riccioni C."/>
            <person name="Rubini A."/>
            <person name="Sitrit Y."/>
            <person name="Splivallo R."/>
            <person name="Traeger S."/>
            <person name="Wang M."/>
            <person name="Zifcakova L."/>
            <person name="Wipf D."/>
            <person name="Zambonelli A."/>
            <person name="Paolocci F."/>
            <person name="Nowrousian M."/>
            <person name="Ottonello S."/>
            <person name="Baldrian P."/>
            <person name="Spatafora J.W."/>
            <person name="Henrissat B."/>
            <person name="Nagy L.G."/>
            <person name="Aury J.M."/>
            <person name="Wincker P."/>
            <person name="Grigoriev I.V."/>
            <person name="Bonfante P."/>
            <person name="Martin F.M."/>
        </authorList>
    </citation>
    <scope>NUCLEOTIDE SEQUENCE [LARGE SCALE GENOMIC DNA]</scope>
    <source>
        <strain evidence="1 2">120613-1</strain>
    </source>
</reference>
<evidence type="ECO:0000313" key="1">
    <source>
        <dbReference type="EMBL" id="RPA93239.1"/>
    </source>
</evidence>
<evidence type="ECO:0000313" key="2">
    <source>
        <dbReference type="Proteomes" id="UP000276215"/>
    </source>
</evidence>
<dbReference type="AlphaFoldDB" id="A0A3N4J4J2"/>
<accession>A0A3N4J4J2</accession>
<organism evidence="1 2">
    <name type="scientific">Choiromyces venosus 120613-1</name>
    <dbReference type="NCBI Taxonomy" id="1336337"/>
    <lineage>
        <taxon>Eukaryota</taxon>
        <taxon>Fungi</taxon>
        <taxon>Dikarya</taxon>
        <taxon>Ascomycota</taxon>
        <taxon>Pezizomycotina</taxon>
        <taxon>Pezizomycetes</taxon>
        <taxon>Pezizales</taxon>
        <taxon>Tuberaceae</taxon>
        <taxon>Choiromyces</taxon>
    </lineage>
</organism>
<gene>
    <name evidence="1" type="ORF">L873DRAFT_79846</name>
</gene>
<name>A0A3N4J4J2_9PEZI</name>
<dbReference type="Proteomes" id="UP000276215">
    <property type="component" value="Unassembled WGS sequence"/>
</dbReference>
<proteinExistence type="predicted"/>
<dbReference type="EMBL" id="ML120457">
    <property type="protein sequence ID" value="RPA93239.1"/>
    <property type="molecule type" value="Genomic_DNA"/>
</dbReference>
<keyword evidence="2" id="KW-1185">Reference proteome</keyword>
<protein>
    <submittedName>
        <fullName evidence="1">Uncharacterized protein</fullName>
    </submittedName>
</protein>